<reference evidence="1" key="1">
    <citation type="journal article" date="2012" name="Mol. Plant Microbe Interact.">
        <title>Rhizobial plasmids that cause impaired symbiotic nitrogen fixation and enhanced host invasion.</title>
        <authorList>
            <person name="Crook M.B."/>
            <person name="Lindsay D.P."/>
            <person name="Biggs M.B."/>
            <person name="Bentley J.S."/>
            <person name="Price J.C."/>
            <person name="Clement S.C."/>
            <person name="Clement M.J."/>
            <person name="Long S.R."/>
            <person name="Griffitts J.S."/>
        </authorList>
    </citation>
    <scope>NUCLEOTIDE SEQUENCE</scope>
    <source>
        <strain evidence="1">C017</strain>
        <plasmid evidence="1">pHRC017</plasmid>
    </source>
</reference>
<evidence type="ECO:0000313" key="1">
    <source>
        <dbReference type="EMBL" id="AFJ91391.1"/>
    </source>
</evidence>
<organism evidence="1">
    <name type="scientific">Rhizobium meliloti</name>
    <name type="common">Ensifer meliloti</name>
    <name type="synonym">Sinorhizobium meliloti</name>
    <dbReference type="NCBI Taxonomy" id="382"/>
    <lineage>
        <taxon>Bacteria</taxon>
        <taxon>Pseudomonadati</taxon>
        <taxon>Pseudomonadota</taxon>
        <taxon>Alphaproteobacteria</taxon>
        <taxon>Hyphomicrobiales</taxon>
        <taxon>Rhizobiaceae</taxon>
        <taxon>Sinorhizobium/Ensifer group</taxon>
        <taxon>Sinorhizobium</taxon>
    </lineage>
</organism>
<geneLocation type="plasmid" evidence="1">
    <name>pHRC017</name>
</geneLocation>
<sequence length="184" mass="20782">MRFLPVRGDVSARSEPFRDEIDEALWDAACRRADGIREFLKHRLGKMTAADVALLATGIEISRATAYRLIKLFRAGGAVMSLANRKRGRPQGRRVDDQREQIIRTTIKRHYLTRNRPTVSQLVRDVPTSCISAGLKPPHRRTINARLDVDSSASRSSLGRAGWTRDAQNAAPIHADRWRLRNCS</sequence>
<name>I2E1M3_RHIML</name>
<proteinExistence type="predicted"/>
<dbReference type="RefSeq" id="WP_015061327.1">
    <property type="nucleotide sequence ID" value="NC_019313.1"/>
</dbReference>
<accession>I2E1M3</accession>
<dbReference type="AlphaFoldDB" id="I2E1M3"/>
<gene>
    <name evidence="1" type="ORF">pHRC017_0252</name>
</gene>
<protein>
    <submittedName>
        <fullName evidence="1">Transposase</fullName>
    </submittedName>
</protein>
<dbReference type="EMBL" id="JQ665880">
    <property type="protein sequence ID" value="AFJ91391.1"/>
    <property type="molecule type" value="Genomic_DNA"/>
</dbReference>
<keyword evidence="1" id="KW-0614">Plasmid</keyword>